<dbReference type="InterPro" id="IPR017452">
    <property type="entry name" value="GPCR_Rhodpsn_7TM"/>
</dbReference>
<evidence type="ECO:0000256" key="4">
    <source>
        <dbReference type="ARBA" id="ARBA00022989"/>
    </source>
</evidence>
<evidence type="ECO:0000256" key="3">
    <source>
        <dbReference type="ARBA" id="ARBA00022692"/>
    </source>
</evidence>
<evidence type="ECO:0000313" key="11">
    <source>
        <dbReference type="EMBL" id="KPP60493.1"/>
    </source>
</evidence>
<dbReference type="OrthoDB" id="5961208at2759"/>
<dbReference type="PROSITE" id="PS50262">
    <property type="entry name" value="G_PROTEIN_RECEP_F1_2"/>
    <property type="match status" value="1"/>
</dbReference>
<dbReference type="Gene3D" id="1.20.1070.10">
    <property type="entry name" value="Rhodopsin 7-helix transmembrane proteins"/>
    <property type="match status" value="1"/>
</dbReference>
<dbReference type="SUPFAM" id="SSF81321">
    <property type="entry name" value="Family A G protein-coupled receptor-like"/>
    <property type="match status" value="1"/>
</dbReference>
<dbReference type="EMBL" id="JARO02010694">
    <property type="protein sequence ID" value="KPP60493.1"/>
    <property type="molecule type" value="Genomic_DNA"/>
</dbReference>
<evidence type="ECO:0000256" key="8">
    <source>
        <dbReference type="ARBA" id="ARBA00023224"/>
    </source>
</evidence>
<organism evidence="11 12">
    <name type="scientific">Scleropages formosus</name>
    <name type="common">Asian bonytongue</name>
    <name type="synonym">Osteoglossum formosum</name>
    <dbReference type="NCBI Taxonomy" id="113540"/>
    <lineage>
        <taxon>Eukaryota</taxon>
        <taxon>Metazoa</taxon>
        <taxon>Chordata</taxon>
        <taxon>Craniata</taxon>
        <taxon>Vertebrata</taxon>
        <taxon>Euteleostomi</taxon>
        <taxon>Actinopterygii</taxon>
        <taxon>Neopterygii</taxon>
        <taxon>Teleostei</taxon>
        <taxon>Osteoglossocephala</taxon>
        <taxon>Osteoglossomorpha</taxon>
        <taxon>Osteoglossiformes</taxon>
        <taxon>Osteoglossidae</taxon>
        <taxon>Scleropages</taxon>
    </lineage>
</organism>
<evidence type="ECO:0000313" key="12">
    <source>
        <dbReference type="Proteomes" id="UP000034805"/>
    </source>
</evidence>
<keyword evidence="4 9" id="KW-1133">Transmembrane helix</keyword>
<keyword evidence="7 11" id="KW-0675">Receptor</keyword>
<dbReference type="PRINTS" id="PR01904">
    <property type="entry name" value="GPR40FAMILY"/>
</dbReference>
<evidence type="ECO:0000256" key="9">
    <source>
        <dbReference type="SAM" id="Phobius"/>
    </source>
</evidence>
<dbReference type="InterPro" id="IPR000276">
    <property type="entry name" value="GPCR_Rhodpsn"/>
</dbReference>
<comment type="caution">
    <text evidence="11">The sequence shown here is derived from an EMBL/GenBank/DDBJ whole genome shotgun (WGS) entry which is preliminary data.</text>
</comment>
<keyword evidence="5" id="KW-0297">G-protein coupled receptor</keyword>
<dbReference type="STRING" id="113540.ENSSFOP00015004618"/>
<dbReference type="Pfam" id="PF00001">
    <property type="entry name" value="7tm_1"/>
    <property type="match status" value="1"/>
</dbReference>
<dbReference type="GO" id="GO:0007204">
    <property type="term" value="P:positive regulation of cytosolic calcium ion concentration"/>
    <property type="evidence" value="ECO:0007669"/>
    <property type="project" value="TreeGrafter"/>
</dbReference>
<feature type="domain" description="G-protein coupled receptors family 1 profile" evidence="10">
    <location>
        <begin position="26"/>
        <end position="274"/>
    </location>
</feature>
<keyword evidence="8" id="KW-0807">Transducer</keyword>
<feature type="transmembrane region" description="Helical" evidence="9">
    <location>
        <begin position="85"/>
        <end position="106"/>
    </location>
</feature>
<comment type="subcellular location">
    <subcellularLocation>
        <location evidence="1">Cell membrane</location>
        <topology evidence="1">Multi-pass membrane protein</topology>
    </subcellularLocation>
</comment>
<keyword evidence="2" id="KW-1003">Cell membrane</keyword>
<gene>
    <name evidence="11" type="ORF">Z043_121505</name>
</gene>
<feature type="transmembrane region" description="Helical" evidence="9">
    <location>
        <begin position="12"/>
        <end position="35"/>
    </location>
</feature>
<proteinExistence type="predicted"/>
<evidence type="ECO:0000259" key="10">
    <source>
        <dbReference type="PROSITE" id="PS50262"/>
    </source>
</evidence>
<feature type="transmembrane region" description="Helical" evidence="9">
    <location>
        <begin position="220"/>
        <end position="239"/>
    </location>
</feature>
<dbReference type="PRINTS" id="PR00237">
    <property type="entry name" value="GPCRRHODOPSN"/>
</dbReference>
<reference evidence="11 12" key="1">
    <citation type="submission" date="2015-08" db="EMBL/GenBank/DDBJ databases">
        <title>The genome of the Asian arowana (Scleropages formosus).</title>
        <authorList>
            <person name="Tan M.H."/>
            <person name="Gan H.M."/>
            <person name="Croft L.J."/>
            <person name="Austin C.M."/>
        </authorList>
    </citation>
    <scope>NUCLEOTIDE SEQUENCE [LARGE SCALE GENOMIC DNA]</scope>
    <source>
        <strain evidence="11">Aro1</strain>
    </source>
</reference>
<keyword evidence="3 9" id="KW-0812">Transmembrane</keyword>
<dbReference type="KEGG" id="sfm:108932009"/>
<name>A0A0P7WHD4_SCLFO</name>
<feature type="transmembrane region" description="Helical" evidence="9">
    <location>
        <begin position="126"/>
        <end position="148"/>
    </location>
</feature>
<dbReference type="PANTHER" id="PTHR45822">
    <property type="entry name" value="FREE FATTY ACID RECEPTOR 2-RELATED"/>
    <property type="match status" value="1"/>
</dbReference>
<protein>
    <submittedName>
        <fullName evidence="11">Free fatty acid receptor 3-like</fullName>
    </submittedName>
</protein>
<keyword evidence="6 9" id="KW-0472">Membrane</keyword>
<dbReference type="GO" id="GO:0005886">
    <property type="term" value="C:plasma membrane"/>
    <property type="evidence" value="ECO:0007669"/>
    <property type="project" value="UniProtKB-SubCell"/>
</dbReference>
<evidence type="ECO:0000256" key="5">
    <source>
        <dbReference type="ARBA" id="ARBA00023040"/>
    </source>
</evidence>
<dbReference type="InterPro" id="IPR013312">
    <property type="entry name" value="GPR40-rel_orph"/>
</dbReference>
<dbReference type="Proteomes" id="UP000034805">
    <property type="component" value="Unassembled WGS sequence"/>
</dbReference>
<feature type="transmembrane region" description="Helical" evidence="9">
    <location>
        <begin position="185"/>
        <end position="208"/>
    </location>
</feature>
<evidence type="ECO:0000256" key="7">
    <source>
        <dbReference type="ARBA" id="ARBA00023170"/>
    </source>
</evidence>
<dbReference type="GO" id="GO:0045125">
    <property type="term" value="F:bioactive lipid receptor activity"/>
    <property type="evidence" value="ECO:0007669"/>
    <property type="project" value="TreeGrafter"/>
</dbReference>
<evidence type="ECO:0000256" key="1">
    <source>
        <dbReference type="ARBA" id="ARBA00004651"/>
    </source>
</evidence>
<sequence length="310" mass="34217">MDGTVALRTCVFLAVYSFTFVLGLPSNLLVLAVYIRKACKRGATPNVVYALNLCAANLALVTWLPVKAAEIVLQNWALPAALCPIYNFFLFASLYGSCLLLTAVAVGRYLSIAFPISYKLYRRAQLSCYVSIGLWGLVLLHLGLALVAEGDVYFISTHPGSNSSACYDNFTKEQLDVLLPLRLEMALLLFLLPLVITAACTLRYLVLVRRSCLSAGGKKRVLAVALSTLSVFVVCYAPYNLSHIVGFIQKTNVHWRREAILSSSCNVFLEPVVMLLLSSTSRLVKRLCRSCGPREGRFQQIPTQTLTLRH</sequence>
<dbReference type="PANTHER" id="PTHR45822:SF4">
    <property type="entry name" value="FREE FATTY ACID RECEPTOR 1"/>
    <property type="match status" value="1"/>
</dbReference>
<evidence type="ECO:0000256" key="2">
    <source>
        <dbReference type="ARBA" id="ARBA00022475"/>
    </source>
</evidence>
<evidence type="ECO:0000256" key="6">
    <source>
        <dbReference type="ARBA" id="ARBA00023136"/>
    </source>
</evidence>
<accession>A0A0P7WHD4</accession>
<dbReference type="GO" id="GO:0032024">
    <property type="term" value="P:positive regulation of insulin secretion"/>
    <property type="evidence" value="ECO:0007669"/>
    <property type="project" value="TreeGrafter"/>
</dbReference>
<dbReference type="GO" id="GO:0070542">
    <property type="term" value="P:response to fatty acid"/>
    <property type="evidence" value="ECO:0007669"/>
    <property type="project" value="TreeGrafter"/>
</dbReference>
<feature type="transmembrane region" description="Helical" evidence="9">
    <location>
        <begin position="47"/>
        <end position="65"/>
    </location>
</feature>
<dbReference type="AlphaFoldDB" id="A0A0P7WHD4"/>